<protein>
    <recommendedName>
        <fullName evidence="3">Putative 2-succinyl-6-hydroxy-2,4-cyclohexadiene-1-carboxylate synthase</fullName>
        <shortName evidence="3">SHCHC synthase</shortName>
        <ecNumber evidence="3">4.2.99.20</ecNumber>
    </recommendedName>
</protein>
<proteinExistence type="inferred from homology"/>
<dbReference type="InterPro" id="IPR022485">
    <property type="entry name" value="SHCHC_synthase_MenH"/>
</dbReference>
<dbReference type="NCBIfam" id="TIGR03695">
    <property type="entry name" value="menH_SHCHC"/>
    <property type="match status" value="1"/>
</dbReference>
<comment type="pathway">
    <text evidence="3">Quinol/quinone metabolism; 1,4-dihydroxy-2-naphthoate biosynthesis; 1,4-dihydroxy-2-naphthoate from chorismate: step 3/7.</text>
</comment>
<sequence length="265" mass="30007">MKINSRGRDYWVEDHGDGPVLVLLHGFTGSASTFDVMLDHLSADYRLIKIDLPGHGKTGPLGVVTMEKFCHDFKRLLDQLDIEEITLLGYSLGGRAALSFTMLYPEYVKQLILESSSPGLETTEEQLTRQAKDKGLSEMIQRDGLEAFVSYWEKIPLFESHQALSQDVKRTLREERMSHSPEGLSDSLLGMGTGHQPSWWGQLSVLKLPVLLITGGWDEKFRKINQRMSELLPEVVWREVEGAGHTVHLEKPIIFAKIVDDFMIE</sequence>
<name>A0A1I3QYU3_HALDA</name>
<dbReference type="Gene3D" id="3.40.50.1820">
    <property type="entry name" value="alpha/beta hydrolase"/>
    <property type="match status" value="1"/>
</dbReference>
<reference evidence="6" key="1">
    <citation type="submission" date="2016-10" db="EMBL/GenBank/DDBJ databases">
        <authorList>
            <person name="Varghese N."/>
            <person name="Submissions S."/>
        </authorList>
    </citation>
    <scope>NUCLEOTIDE SEQUENCE [LARGE SCALE GENOMIC DNA]</scope>
    <source>
        <strain evidence="6">CGMCC 1.3704</strain>
    </source>
</reference>
<dbReference type="AlphaFoldDB" id="A0A1I3QYU3"/>
<gene>
    <name evidence="3" type="primary">menH</name>
    <name evidence="5" type="ORF">SAMN04487936_10221</name>
</gene>
<accession>A0A1I3QYU3</accession>
<dbReference type="InterPro" id="IPR029058">
    <property type="entry name" value="AB_hydrolase_fold"/>
</dbReference>
<dbReference type="GO" id="GO:0009234">
    <property type="term" value="P:menaquinone biosynthetic process"/>
    <property type="evidence" value="ECO:0007669"/>
    <property type="project" value="UniProtKB-UniRule"/>
</dbReference>
<keyword evidence="6" id="KW-1185">Reference proteome</keyword>
<comment type="catalytic activity">
    <reaction evidence="3">
        <text>5-enolpyruvoyl-6-hydroxy-2-succinyl-cyclohex-3-ene-1-carboxylate = (1R,6R)-6-hydroxy-2-succinyl-cyclohexa-2,4-diene-1-carboxylate + pyruvate</text>
        <dbReference type="Rhea" id="RHEA:25597"/>
        <dbReference type="ChEBI" id="CHEBI:15361"/>
        <dbReference type="ChEBI" id="CHEBI:58689"/>
        <dbReference type="ChEBI" id="CHEBI:58818"/>
        <dbReference type="EC" id="4.2.99.20"/>
    </reaction>
</comment>
<comment type="function">
    <text evidence="3">Catalyzes a proton abstraction reaction that results in 2,5-elimination of pyruvate from 2-succinyl-5-enolpyruvyl-6-hydroxy-3-cyclohexene-1-carboxylate (SEPHCHC) and the formation of 2-succinyl-6-hydroxy-2,4-cyclohexadiene-1-carboxylate (SHCHC).</text>
</comment>
<evidence type="ECO:0000256" key="3">
    <source>
        <dbReference type="HAMAP-Rule" id="MF_01660"/>
    </source>
</evidence>
<dbReference type="Pfam" id="PF00561">
    <property type="entry name" value="Abhydrolase_1"/>
    <property type="match status" value="1"/>
</dbReference>
<evidence type="ECO:0000313" key="6">
    <source>
        <dbReference type="Proteomes" id="UP000183557"/>
    </source>
</evidence>
<dbReference type="EC" id="4.2.99.20" evidence="3"/>
<comment type="subunit">
    <text evidence="3">Monomer.</text>
</comment>
<dbReference type="PRINTS" id="PR00111">
    <property type="entry name" value="ABHYDROLASE"/>
</dbReference>
<dbReference type="Proteomes" id="UP000183557">
    <property type="component" value="Unassembled WGS sequence"/>
</dbReference>
<dbReference type="PANTHER" id="PTHR42916">
    <property type="entry name" value="2-SUCCINYL-5-ENOLPYRUVYL-6-HYDROXY-3-CYCLOHEXENE-1-CARBOXYLATE SYNTHASE"/>
    <property type="match status" value="1"/>
</dbReference>
<dbReference type="GO" id="GO:0070205">
    <property type="term" value="F:2-succinyl-6-hydroxy-2,4-cyclohexadiene-1-carboxylate synthase activity"/>
    <property type="evidence" value="ECO:0007669"/>
    <property type="project" value="UniProtKB-UniRule"/>
</dbReference>
<evidence type="ECO:0000256" key="1">
    <source>
        <dbReference type="ARBA" id="ARBA00022428"/>
    </source>
</evidence>
<keyword evidence="2 3" id="KW-0456">Lyase</keyword>
<dbReference type="UniPathway" id="UPA01057">
    <property type="reaction ID" value="UER00900"/>
</dbReference>
<evidence type="ECO:0000256" key="2">
    <source>
        <dbReference type="ARBA" id="ARBA00023239"/>
    </source>
</evidence>
<dbReference type="OrthoDB" id="9808398at2"/>
<keyword evidence="1 3" id="KW-0474">Menaquinone biosynthesis</keyword>
<evidence type="ECO:0000313" key="5">
    <source>
        <dbReference type="EMBL" id="SFJ39354.1"/>
    </source>
</evidence>
<comment type="similarity">
    <text evidence="3">Belongs to the AB hydrolase superfamily. MenH family.</text>
</comment>
<dbReference type="InterPro" id="IPR000073">
    <property type="entry name" value="AB_hydrolase_1"/>
</dbReference>
<evidence type="ECO:0000259" key="4">
    <source>
        <dbReference type="Pfam" id="PF00561"/>
    </source>
</evidence>
<dbReference type="HAMAP" id="MF_01660">
    <property type="entry name" value="MenH"/>
    <property type="match status" value="1"/>
</dbReference>
<dbReference type="PANTHER" id="PTHR42916:SF1">
    <property type="entry name" value="PROTEIN PHYLLO, CHLOROPLASTIC"/>
    <property type="match status" value="1"/>
</dbReference>
<dbReference type="RefSeq" id="WP_075035141.1">
    <property type="nucleotide sequence ID" value="NZ_FOSB01000002.1"/>
</dbReference>
<organism evidence="5 6">
    <name type="scientific">Halobacillus dabanensis</name>
    <dbReference type="NCBI Taxonomy" id="240302"/>
    <lineage>
        <taxon>Bacteria</taxon>
        <taxon>Bacillati</taxon>
        <taxon>Bacillota</taxon>
        <taxon>Bacilli</taxon>
        <taxon>Bacillales</taxon>
        <taxon>Bacillaceae</taxon>
        <taxon>Halobacillus</taxon>
    </lineage>
</organism>
<dbReference type="UniPathway" id="UPA00079"/>
<dbReference type="EMBL" id="FOSB01000002">
    <property type="protein sequence ID" value="SFJ39354.1"/>
    <property type="molecule type" value="Genomic_DNA"/>
</dbReference>
<dbReference type="SUPFAM" id="SSF53474">
    <property type="entry name" value="alpha/beta-Hydrolases"/>
    <property type="match status" value="1"/>
</dbReference>
<comment type="pathway">
    <text evidence="3">Quinol/quinone metabolism; menaquinone biosynthesis.</text>
</comment>
<feature type="domain" description="AB hydrolase-1" evidence="4">
    <location>
        <begin position="19"/>
        <end position="252"/>
    </location>
</feature>